<keyword evidence="2" id="KW-1185">Reference proteome</keyword>
<dbReference type="Proteomes" id="UP001558652">
    <property type="component" value="Unassembled WGS sequence"/>
</dbReference>
<dbReference type="InterPro" id="IPR043502">
    <property type="entry name" value="DNA/RNA_pol_sf"/>
</dbReference>
<dbReference type="AlphaFoldDB" id="A0ABD0YBX0"/>
<accession>A0ABD0YBX0</accession>
<name>A0ABD0YBX0_9HEMI</name>
<evidence type="ECO:0000313" key="1">
    <source>
        <dbReference type="EMBL" id="KAL1128823.1"/>
    </source>
</evidence>
<dbReference type="PANTHER" id="PTHR47331:SF5">
    <property type="entry name" value="RIBONUCLEASE H"/>
    <property type="match status" value="1"/>
</dbReference>
<sequence length="189" mass="21637">MVTTTPPIEELVSRFWKIEDTPSAIPPAVNPEDHECEEHFKKTFKRDKYGRYIVSLPFKNGVSIPSSNRAASWESYKRLKKKLQHDTSEMQDYQAFLKEYLDLGHMPSVRTPSAYVIPYTSVFKKDSNRIRVVFNASALDIDGILLNDRLSTGPKLQPDLSKIISKFRTRIVALCTDIHLYTDSTIVLA</sequence>
<evidence type="ECO:0000313" key="2">
    <source>
        <dbReference type="Proteomes" id="UP001558652"/>
    </source>
</evidence>
<proteinExistence type="predicted"/>
<dbReference type="SUPFAM" id="SSF56672">
    <property type="entry name" value="DNA/RNA polymerases"/>
    <property type="match status" value="1"/>
</dbReference>
<comment type="caution">
    <text evidence="1">The sequence shown here is derived from an EMBL/GenBank/DDBJ whole genome shotgun (WGS) entry which is preliminary data.</text>
</comment>
<protein>
    <submittedName>
        <fullName evidence="1">Uncharacterized protein</fullName>
    </submittedName>
</protein>
<dbReference type="GO" id="GO:0071897">
    <property type="term" value="P:DNA biosynthetic process"/>
    <property type="evidence" value="ECO:0007669"/>
    <property type="project" value="UniProtKB-ARBA"/>
</dbReference>
<dbReference type="PANTHER" id="PTHR47331">
    <property type="entry name" value="PHD-TYPE DOMAIN-CONTAINING PROTEIN"/>
    <property type="match status" value="1"/>
</dbReference>
<gene>
    <name evidence="1" type="ORF">AAG570_013357</name>
</gene>
<organism evidence="1 2">
    <name type="scientific">Ranatra chinensis</name>
    <dbReference type="NCBI Taxonomy" id="642074"/>
    <lineage>
        <taxon>Eukaryota</taxon>
        <taxon>Metazoa</taxon>
        <taxon>Ecdysozoa</taxon>
        <taxon>Arthropoda</taxon>
        <taxon>Hexapoda</taxon>
        <taxon>Insecta</taxon>
        <taxon>Pterygota</taxon>
        <taxon>Neoptera</taxon>
        <taxon>Paraneoptera</taxon>
        <taxon>Hemiptera</taxon>
        <taxon>Heteroptera</taxon>
        <taxon>Panheteroptera</taxon>
        <taxon>Nepomorpha</taxon>
        <taxon>Nepidae</taxon>
        <taxon>Ranatrinae</taxon>
        <taxon>Ranatra</taxon>
    </lineage>
</organism>
<reference evidence="1 2" key="1">
    <citation type="submission" date="2024-07" db="EMBL/GenBank/DDBJ databases">
        <title>Chromosome-level genome assembly of the water stick insect Ranatra chinensis (Heteroptera: Nepidae).</title>
        <authorList>
            <person name="Liu X."/>
        </authorList>
    </citation>
    <scope>NUCLEOTIDE SEQUENCE [LARGE SCALE GENOMIC DNA]</scope>
    <source>
        <strain evidence="1">Cailab_2021Rc</strain>
        <tissue evidence="1">Muscle</tissue>
    </source>
</reference>
<dbReference type="EMBL" id="JBFDAA010000009">
    <property type="protein sequence ID" value="KAL1128823.1"/>
    <property type="molecule type" value="Genomic_DNA"/>
</dbReference>